<dbReference type="InterPro" id="IPR000835">
    <property type="entry name" value="HTH_MarR-typ"/>
</dbReference>
<dbReference type="PANTHER" id="PTHR33164:SF57">
    <property type="entry name" value="MARR-FAMILY TRANSCRIPTIONAL REGULATOR"/>
    <property type="match status" value="1"/>
</dbReference>
<organism evidence="3 4">
    <name type="scientific">Actinacidiphila oryziradicis</name>
    <dbReference type="NCBI Taxonomy" id="2571141"/>
    <lineage>
        <taxon>Bacteria</taxon>
        <taxon>Bacillati</taxon>
        <taxon>Actinomycetota</taxon>
        <taxon>Actinomycetes</taxon>
        <taxon>Kitasatosporales</taxon>
        <taxon>Streptomycetaceae</taxon>
        <taxon>Actinacidiphila</taxon>
    </lineage>
</organism>
<dbReference type="EMBL" id="SUMC01000039">
    <property type="protein sequence ID" value="TKA06393.1"/>
    <property type="molecule type" value="Genomic_DNA"/>
</dbReference>
<evidence type="ECO:0000259" key="2">
    <source>
        <dbReference type="PROSITE" id="PS50995"/>
    </source>
</evidence>
<proteinExistence type="predicted"/>
<name>A0A4U0SC75_9ACTN</name>
<dbReference type="SMART" id="SM00347">
    <property type="entry name" value="HTH_MARR"/>
    <property type="match status" value="1"/>
</dbReference>
<dbReference type="PANTHER" id="PTHR33164">
    <property type="entry name" value="TRANSCRIPTIONAL REGULATOR, MARR FAMILY"/>
    <property type="match status" value="1"/>
</dbReference>
<protein>
    <submittedName>
        <fullName evidence="3">MarR family transcriptional regulator</fullName>
    </submittedName>
</protein>
<reference evidence="3 4" key="1">
    <citation type="submission" date="2019-04" db="EMBL/GenBank/DDBJ databases">
        <title>Streptomyces oryziradicis sp. nov., a novel actinomycete isolated from rhizosphere soil of rice (Oryza sativa L.).</title>
        <authorList>
            <person name="Li C."/>
        </authorList>
    </citation>
    <scope>NUCLEOTIDE SEQUENCE [LARGE SCALE GENOMIC DNA]</scope>
    <source>
        <strain evidence="3 4">NEAU-C40</strain>
    </source>
</reference>
<keyword evidence="4" id="KW-1185">Reference proteome</keyword>
<dbReference type="GO" id="GO:0003700">
    <property type="term" value="F:DNA-binding transcription factor activity"/>
    <property type="evidence" value="ECO:0007669"/>
    <property type="project" value="InterPro"/>
</dbReference>
<evidence type="ECO:0000313" key="3">
    <source>
        <dbReference type="EMBL" id="TKA06393.1"/>
    </source>
</evidence>
<evidence type="ECO:0000256" key="1">
    <source>
        <dbReference type="SAM" id="MobiDB-lite"/>
    </source>
</evidence>
<dbReference type="InterPro" id="IPR036390">
    <property type="entry name" value="WH_DNA-bd_sf"/>
</dbReference>
<sequence>MTGNDLYEELTRHLSAVGSVRRKLGRILPAGCSDASATMLAVLGRHGAMRIGRLTELLGVDPSVTSRHAAQLTMLGWVDRKPDPADRRSSILRLTSEGHAQLAELSDRRSRELAARLAGWSDEDIRRLAWLLSRLRADFDAQRTGQHTFADPSEGARRPRTPAA</sequence>
<dbReference type="OrthoDB" id="3778086at2"/>
<accession>A0A4U0SC75</accession>
<feature type="region of interest" description="Disordered" evidence="1">
    <location>
        <begin position="145"/>
        <end position="164"/>
    </location>
</feature>
<dbReference type="RefSeq" id="WP_136727516.1">
    <property type="nucleotide sequence ID" value="NZ_SUMC01000039.1"/>
</dbReference>
<evidence type="ECO:0000313" key="4">
    <source>
        <dbReference type="Proteomes" id="UP000305778"/>
    </source>
</evidence>
<comment type="caution">
    <text evidence="3">The sequence shown here is derived from an EMBL/GenBank/DDBJ whole genome shotgun (WGS) entry which is preliminary data.</text>
</comment>
<dbReference type="Pfam" id="PF01047">
    <property type="entry name" value="MarR"/>
    <property type="match status" value="1"/>
</dbReference>
<dbReference type="Gene3D" id="1.10.10.10">
    <property type="entry name" value="Winged helix-like DNA-binding domain superfamily/Winged helix DNA-binding domain"/>
    <property type="match status" value="1"/>
</dbReference>
<dbReference type="PRINTS" id="PR00598">
    <property type="entry name" value="HTHMARR"/>
</dbReference>
<gene>
    <name evidence="3" type="ORF">FCI23_31940</name>
</gene>
<dbReference type="PROSITE" id="PS50995">
    <property type="entry name" value="HTH_MARR_2"/>
    <property type="match status" value="1"/>
</dbReference>
<dbReference type="AlphaFoldDB" id="A0A4U0SC75"/>
<dbReference type="SUPFAM" id="SSF46785">
    <property type="entry name" value="Winged helix' DNA-binding domain"/>
    <property type="match status" value="1"/>
</dbReference>
<dbReference type="Proteomes" id="UP000305778">
    <property type="component" value="Unassembled WGS sequence"/>
</dbReference>
<dbReference type="InterPro" id="IPR039422">
    <property type="entry name" value="MarR/SlyA-like"/>
</dbReference>
<dbReference type="InterPro" id="IPR036388">
    <property type="entry name" value="WH-like_DNA-bd_sf"/>
</dbReference>
<dbReference type="GO" id="GO:0006950">
    <property type="term" value="P:response to stress"/>
    <property type="evidence" value="ECO:0007669"/>
    <property type="project" value="TreeGrafter"/>
</dbReference>
<feature type="domain" description="HTH marR-type" evidence="2">
    <location>
        <begin position="3"/>
        <end position="137"/>
    </location>
</feature>